<dbReference type="PROSITE" id="PS50211">
    <property type="entry name" value="DENN"/>
    <property type="match status" value="1"/>
</dbReference>
<reference evidence="3" key="1">
    <citation type="submission" date="2020-06" db="EMBL/GenBank/DDBJ databases">
        <authorList>
            <person name="Li T."/>
            <person name="Hu X."/>
            <person name="Zhang T."/>
            <person name="Song X."/>
            <person name="Zhang H."/>
            <person name="Dai N."/>
            <person name="Sheng W."/>
            <person name="Hou X."/>
            <person name="Wei L."/>
        </authorList>
    </citation>
    <scope>NUCLEOTIDE SEQUENCE</scope>
    <source>
        <strain evidence="3">K16</strain>
        <tissue evidence="3">Leaf</tissue>
    </source>
</reference>
<dbReference type="Gene3D" id="3.30.450.200">
    <property type="match status" value="1"/>
</dbReference>
<evidence type="ECO:0000259" key="2">
    <source>
        <dbReference type="PROSITE" id="PS50211"/>
    </source>
</evidence>
<reference evidence="3" key="2">
    <citation type="journal article" date="2024" name="Plant">
        <title>Genomic evolution and insights into agronomic trait innovations of Sesamum species.</title>
        <authorList>
            <person name="Miao H."/>
            <person name="Wang L."/>
            <person name="Qu L."/>
            <person name="Liu H."/>
            <person name="Sun Y."/>
            <person name="Le M."/>
            <person name="Wang Q."/>
            <person name="Wei S."/>
            <person name="Zheng Y."/>
            <person name="Lin W."/>
            <person name="Duan Y."/>
            <person name="Cao H."/>
            <person name="Xiong S."/>
            <person name="Wang X."/>
            <person name="Wei L."/>
            <person name="Li C."/>
            <person name="Ma Q."/>
            <person name="Ju M."/>
            <person name="Zhao R."/>
            <person name="Li G."/>
            <person name="Mu C."/>
            <person name="Tian Q."/>
            <person name="Mei H."/>
            <person name="Zhang T."/>
            <person name="Gao T."/>
            <person name="Zhang H."/>
        </authorList>
    </citation>
    <scope>NUCLEOTIDE SEQUENCE</scope>
    <source>
        <strain evidence="3">K16</strain>
    </source>
</reference>
<dbReference type="Proteomes" id="UP001289374">
    <property type="component" value="Unassembled WGS sequence"/>
</dbReference>
<dbReference type="InterPro" id="IPR051942">
    <property type="entry name" value="DENN_domain_containing_2"/>
</dbReference>
<evidence type="ECO:0000313" key="3">
    <source>
        <dbReference type="EMBL" id="KAK4391862.1"/>
    </source>
</evidence>
<protein>
    <submittedName>
        <fullName evidence="3">DENN domain-containing protein 5B</fullName>
    </submittedName>
</protein>
<comment type="caution">
    <text evidence="3">The sequence shown here is derived from an EMBL/GenBank/DDBJ whole genome shotgun (WGS) entry which is preliminary data.</text>
</comment>
<feature type="region of interest" description="Disordered" evidence="1">
    <location>
        <begin position="506"/>
        <end position="541"/>
    </location>
</feature>
<dbReference type="PANTHER" id="PTHR15288:SF4">
    <property type="entry name" value="OS02G0777100 PROTEIN"/>
    <property type="match status" value="1"/>
</dbReference>
<dbReference type="PANTHER" id="PTHR15288">
    <property type="entry name" value="DENN DOMAIN-CONTAINING PROTEIN 2"/>
    <property type="match status" value="1"/>
</dbReference>
<evidence type="ECO:0000256" key="1">
    <source>
        <dbReference type="SAM" id="MobiDB-lite"/>
    </source>
</evidence>
<dbReference type="InterPro" id="IPR037516">
    <property type="entry name" value="Tripartite_DENN"/>
</dbReference>
<dbReference type="SMART" id="SM00799">
    <property type="entry name" value="DENN"/>
    <property type="match status" value="1"/>
</dbReference>
<accession>A0AAE2BNF0</accession>
<proteinExistence type="predicted"/>
<dbReference type="InterPro" id="IPR001194">
    <property type="entry name" value="cDENN_dom"/>
</dbReference>
<name>A0AAE2BNF0_9LAMI</name>
<feature type="compositionally biased region" description="Low complexity" evidence="1">
    <location>
        <begin position="506"/>
        <end position="517"/>
    </location>
</feature>
<dbReference type="Pfam" id="PF02141">
    <property type="entry name" value="DENN"/>
    <property type="match status" value="1"/>
</dbReference>
<keyword evidence="4" id="KW-1185">Reference proteome</keyword>
<organism evidence="3 4">
    <name type="scientific">Sesamum angolense</name>
    <dbReference type="NCBI Taxonomy" id="2727404"/>
    <lineage>
        <taxon>Eukaryota</taxon>
        <taxon>Viridiplantae</taxon>
        <taxon>Streptophyta</taxon>
        <taxon>Embryophyta</taxon>
        <taxon>Tracheophyta</taxon>
        <taxon>Spermatophyta</taxon>
        <taxon>Magnoliopsida</taxon>
        <taxon>eudicotyledons</taxon>
        <taxon>Gunneridae</taxon>
        <taxon>Pentapetalae</taxon>
        <taxon>asterids</taxon>
        <taxon>lamiids</taxon>
        <taxon>Lamiales</taxon>
        <taxon>Pedaliaceae</taxon>
        <taxon>Sesamum</taxon>
    </lineage>
</organism>
<feature type="compositionally biased region" description="Basic and acidic residues" evidence="1">
    <location>
        <begin position="518"/>
        <end position="527"/>
    </location>
</feature>
<feature type="domain" description="UDENN" evidence="2">
    <location>
        <begin position="451"/>
        <end position="853"/>
    </location>
</feature>
<feature type="region of interest" description="Disordered" evidence="1">
    <location>
        <begin position="444"/>
        <end position="484"/>
    </location>
</feature>
<dbReference type="EMBL" id="JACGWL010000011">
    <property type="protein sequence ID" value="KAK4391862.1"/>
    <property type="molecule type" value="Genomic_DNA"/>
</dbReference>
<dbReference type="Gene3D" id="3.40.50.11500">
    <property type="match status" value="1"/>
</dbReference>
<dbReference type="InterPro" id="IPR043153">
    <property type="entry name" value="DENN_C"/>
</dbReference>
<sequence>MEKDEDSGSPGWSASFFMQTTEDVARAVAAAAAAVHSPRPSVIYSSRAESSSQLQRLQHHVSRILKGLSSSPEVKSGPYNPEILTSQKRQWASFQLQSLDHRVWKEPSKLFESMVVVGLPPSSDIQALQNLYSAKRFEGSGRFRSSLGGQHQPLVEPTLEPQVLFVYPPEKTAAAQIQGSPFILLSGRSREFLALLDSLHVSLNAWKVRADLQSIAKRTENTDIVCSLTHFRRGIIISSRVWLISGRSTSADCLESPANLLASSLHSLHFHTLFVFFSSPEHLKQSDLSFVFRLQVADDSTLYGCCVLAEEIIQNPSGLISMISEGQPRFPSLSRRILTTHRCYCILSRLPFFDLHFGVLNSIFTEERLERLTKQISYLDLESPIGYDMVEMVDEKAGCLSQEDGAHNRANGIVEAYQSSTRGSISGGVMDDMSLIEHKLLNGDGYSKKEPNDSDVSLDPETPRLTSCGEPPVDNSVNDIFTDKQSADRRLPSAVLPLLRYQQCESSESSSSFQGSPSEDRHFRSDIDEAETEEGSSSGQDIFSEHSDILEWAKANNHGSLQIICEYYQLSCPARGSTIKFQPLDHLHPLEYHRPDETVLHIAGSTIDLRSCNTSLELAEAHSALMVEEEAAALSVLTLFAGALLEKIVVVCANLGILSALVLSLIPLIRPFQWQSLLMPVLPNDMLDFLDAPVPYIVGVKNKTNEVQSKLTNVILVDANKNQVKSPTIPQLPQHRELYSRLSSYHAKLVGESYLGKKRPVYECTDVQAEAAKGFLGELRLYLDSLCSSLRSHTITNVQSNDDKVSLLLKESFIESFPSRDRPFVKAKRTPTLRNATPAAYELKEYTHRRKQPSGLGSGSSMGGLEFEYEYACASRECDGCVY</sequence>
<evidence type="ECO:0000313" key="4">
    <source>
        <dbReference type="Proteomes" id="UP001289374"/>
    </source>
</evidence>
<gene>
    <name evidence="3" type="ORF">Sango_1964000</name>
</gene>
<dbReference type="AlphaFoldDB" id="A0AAE2BNF0"/>